<name>A0A382ZDL5_9ZZZZ</name>
<sequence>MFEDAPAAEAAPSNETLVVGSKVKAYVKSKDMMSSGELIGALSDKVHDLLDAAIARTQANKRSTVKASDL</sequence>
<gene>
    <name evidence="1" type="ORF">METZ01_LOCUS446445</name>
</gene>
<evidence type="ECO:0008006" key="2">
    <source>
        <dbReference type="Google" id="ProtNLM"/>
    </source>
</evidence>
<organism evidence="1">
    <name type="scientific">marine metagenome</name>
    <dbReference type="NCBI Taxonomy" id="408172"/>
    <lineage>
        <taxon>unclassified sequences</taxon>
        <taxon>metagenomes</taxon>
        <taxon>ecological metagenomes</taxon>
    </lineage>
</organism>
<reference evidence="1" key="1">
    <citation type="submission" date="2018-05" db="EMBL/GenBank/DDBJ databases">
        <authorList>
            <person name="Lanie J.A."/>
            <person name="Ng W.-L."/>
            <person name="Kazmierczak K.M."/>
            <person name="Andrzejewski T.M."/>
            <person name="Davidsen T.M."/>
            <person name="Wayne K.J."/>
            <person name="Tettelin H."/>
            <person name="Glass J.I."/>
            <person name="Rusch D."/>
            <person name="Podicherti R."/>
            <person name="Tsui H.-C.T."/>
            <person name="Winkler M.E."/>
        </authorList>
    </citation>
    <scope>NUCLEOTIDE SEQUENCE</scope>
</reference>
<evidence type="ECO:0000313" key="1">
    <source>
        <dbReference type="EMBL" id="SVD93591.1"/>
    </source>
</evidence>
<proteinExistence type="predicted"/>
<accession>A0A382ZDL5</accession>
<protein>
    <recommendedName>
        <fullName evidence="2">Transcription factor CBF/NF-Y/archaeal histone domain-containing protein</fullName>
    </recommendedName>
</protein>
<dbReference type="EMBL" id="UINC01183047">
    <property type="protein sequence ID" value="SVD93591.1"/>
    <property type="molecule type" value="Genomic_DNA"/>
</dbReference>
<dbReference type="AlphaFoldDB" id="A0A382ZDL5"/>